<dbReference type="AlphaFoldDB" id="A0A1L7XUS8"/>
<sequence>MNGSTVAVNRSIIYAIHPTIKTEVIELPMQDPGPGEVLIRLETCCPFGIVSGYLTYMTPGTFTTLHRRSTSHQFQMISINQAGDADAPEAIKSGNRLDAKE</sequence>
<proteinExistence type="predicted"/>
<keyword evidence="2" id="KW-1185">Reference proteome</keyword>
<name>A0A1L7XUS8_9HELO</name>
<protein>
    <submittedName>
        <fullName evidence="1">Uncharacterized protein</fullName>
    </submittedName>
</protein>
<evidence type="ECO:0000313" key="2">
    <source>
        <dbReference type="Proteomes" id="UP000184330"/>
    </source>
</evidence>
<organism evidence="1 2">
    <name type="scientific">Phialocephala subalpina</name>
    <dbReference type="NCBI Taxonomy" id="576137"/>
    <lineage>
        <taxon>Eukaryota</taxon>
        <taxon>Fungi</taxon>
        <taxon>Dikarya</taxon>
        <taxon>Ascomycota</taxon>
        <taxon>Pezizomycotina</taxon>
        <taxon>Leotiomycetes</taxon>
        <taxon>Helotiales</taxon>
        <taxon>Mollisiaceae</taxon>
        <taxon>Phialocephala</taxon>
        <taxon>Phialocephala fortinii species complex</taxon>
    </lineage>
</organism>
<dbReference type="Proteomes" id="UP000184330">
    <property type="component" value="Unassembled WGS sequence"/>
</dbReference>
<reference evidence="1 2" key="1">
    <citation type="submission" date="2016-03" db="EMBL/GenBank/DDBJ databases">
        <authorList>
            <person name="Ploux O."/>
        </authorList>
    </citation>
    <scope>NUCLEOTIDE SEQUENCE [LARGE SCALE GENOMIC DNA]</scope>
    <source>
        <strain evidence="1 2">UAMH 11012</strain>
    </source>
</reference>
<dbReference type="OrthoDB" id="1879366at2759"/>
<dbReference type="EMBL" id="FJOG01000059">
    <property type="protein sequence ID" value="CZR68784.1"/>
    <property type="molecule type" value="Genomic_DNA"/>
</dbReference>
<evidence type="ECO:0000313" key="1">
    <source>
        <dbReference type="EMBL" id="CZR68784.1"/>
    </source>
</evidence>
<gene>
    <name evidence="1" type="ORF">PAC_18683</name>
</gene>
<accession>A0A1L7XUS8</accession>